<keyword evidence="2" id="KW-0560">Oxidoreductase</keyword>
<evidence type="ECO:0000256" key="2">
    <source>
        <dbReference type="ARBA" id="ARBA00023002"/>
    </source>
</evidence>
<protein>
    <recommendedName>
        <fullName evidence="4">D-isomer specific 2-hydroxyacid dehydrogenase NAD-binding domain-containing protein</fullName>
    </recommendedName>
</protein>
<dbReference type="GO" id="GO:0051287">
    <property type="term" value="F:NAD binding"/>
    <property type="evidence" value="ECO:0007669"/>
    <property type="project" value="InterPro"/>
</dbReference>
<dbReference type="PROSITE" id="PS00671">
    <property type="entry name" value="D_2_HYDROXYACID_DH_3"/>
    <property type="match status" value="1"/>
</dbReference>
<proteinExistence type="inferred from homology"/>
<accession>A0A497ELK0</accession>
<evidence type="ECO:0000259" key="4">
    <source>
        <dbReference type="Pfam" id="PF02826"/>
    </source>
</evidence>
<dbReference type="Pfam" id="PF02826">
    <property type="entry name" value="2-Hacid_dh_C"/>
    <property type="match status" value="1"/>
</dbReference>
<evidence type="ECO:0000313" key="5">
    <source>
        <dbReference type="EMBL" id="RLE47311.1"/>
    </source>
</evidence>
<dbReference type="EMBL" id="QMQV01000136">
    <property type="protein sequence ID" value="RLE47311.1"/>
    <property type="molecule type" value="Genomic_DNA"/>
</dbReference>
<evidence type="ECO:0000313" key="6">
    <source>
        <dbReference type="Proteomes" id="UP000278475"/>
    </source>
</evidence>
<keyword evidence="3" id="KW-0520">NAD</keyword>
<evidence type="ECO:0000256" key="3">
    <source>
        <dbReference type="ARBA" id="ARBA00023027"/>
    </source>
</evidence>
<sequence length="150" mass="16883">MFKELSVERADLEELLSRSDVISIHVILTEETYHLLDEKAFKLMKDGVLIVNTSRGAVIDERALINALRSGKVLGAASDVFEKEPLPADSPLLEMQNVILTPHIAWYSEEAMAEQKRETVLNVKAYLLGRNPPYAINLNQIKESPKIVRV</sequence>
<dbReference type="PANTHER" id="PTHR43761:SF1">
    <property type="entry name" value="D-ISOMER SPECIFIC 2-HYDROXYACID DEHYDROGENASE CATALYTIC DOMAIN-CONTAINING PROTEIN-RELATED"/>
    <property type="match status" value="1"/>
</dbReference>
<organism evidence="5 6">
    <name type="scientific">Thermoproteota archaeon</name>
    <dbReference type="NCBI Taxonomy" id="2056631"/>
    <lineage>
        <taxon>Archaea</taxon>
        <taxon>Thermoproteota</taxon>
    </lineage>
</organism>
<name>A0A497ELK0_9CREN</name>
<dbReference type="GO" id="GO:0016491">
    <property type="term" value="F:oxidoreductase activity"/>
    <property type="evidence" value="ECO:0007669"/>
    <property type="project" value="UniProtKB-KW"/>
</dbReference>
<dbReference type="InterPro" id="IPR036291">
    <property type="entry name" value="NAD(P)-bd_dom_sf"/>
</dbReference>
<dbReference type="PANTHER" id="PTHR43761">
    <property type="entry name" value="D-ISOMER SPECIFIC 2-HYDROXYACID DEHYDROGENASE FAMILY PROTEIN (AFU_ORTHOLOGUE AFUA_1G13630)"/>
    <property type="match status" value="1"/>
</dbReference>
<dbReference type="Proteomes" id="UP000278475">
    <property type="component" value="Unassembled WGS sequence"/>
</dbReference>
<dbReference type="InterPro" id="IPR029753">
    <property type="entry name" value="D-isomer_DH_CS"/>
</dbReference>
<dbReference type="InterPro" id="IPR050418">
    <property type="entry name" value="D-iso_2-hydroxyacid_DH_PdxB"/>
</dbReference>
<reference evidence="5 6" key="1">
    <citation type="submission" date="2018-06" db="EMBL/GenBank/DDBJ databases">
        <title>Extensive metabolic versatility and redundancy in microbially diverse, dynamic hydrothermal sediments.</title>
        <authorList>
            <person name="Dombrowski N."/>
            <person name="Teske A."/>
            <person name="Baker B.J."/>
        </authorList>
    </citation>
    <scope>NUCLEOTIDE SEQUENCE [LARGE SCALE GENOMIC DNA]</scope>
    <source>
        <strain evidence="5">B66_G16</strain>
    </source>
</reference>
<dbReference type="InterPro" id="IPR006140">
    <property type="entry name" value="D-isomer_DH_NAD-bd"/>
</dbReference>
<comment type="caution">
    <text evidence="5">The sequence shown here is derived from an EMBL/GenBank/DDBJ whole genome shotgun (WGS) entry which is preliminary data.</text>
</comment>
<feature type="domain" description="D-isomer specific 2-hydroxyacid dehydrogenase NAD-binding" evidence="4">
    <location>
        <begin position="3"/>
        <end position="105"/>
    </location>
</feature>
<dbReference type="SUPFAM" id="SSF51735">
    <property type="entry name" value="NAD(P)-binding Rossmann-fold domains"/>
    <property type="match status" value="1"/>
</dbReference>
<evidence type="ECO:0000256" key="1">
    <source>
        <dbReference type="ARBA" id="ARBA00005854"/>
    </source>
</evidence>
<dbReference type="Gene3D" id="3.40.50.720">
    <property type="entry name" value="NAD(P)-binding Rossmann-like Domain"/>
    <property type="match status" value="2"/>
</dbReference>
<dbReference type="AlphaFoldDB" id="A0A497ELK0"/>
<comment type="similarity">
    <text evidence="1">Belongs to the D-isomer specific 2-hydroxyacid dehydrogenase family.</text>
</comment>
<gene>
    <name evidence="5" type="ORF">DRJ31_09045</name>
</gene>